<dbReference type="GO" id="GO:0003711">
    <property type="term" value="F:transcription elongation factor activity"/>
    <property type="evidence" value="ECO:0007669"/>
    <property type="project" value="InterPro"/>
</dbReference>
<reference evidence="2" key="1">
    <citation type="submission" date="2020-07" db="EMBL/GenBank/DDBJ databases">
        <authorList>
            <person name="Nazaruddin N."/>
        </authorList>
    </citation>
    <scope>NUCLEOTIDE SEQUENCE</scope>
</reference>
<accession>A0A6V7HJT4</accession>
<dbReference type="InterPro" id="IPR051375">
    <property type="entry name" value="Tuftelin_GRINL1A/MYZAP/CCD68"/>
</dbReference>
<dbReference type="GO" id="GO:0005634">
    <property type="term" value="C:nucleus"/>
    <property type="evidence" value="ECO:0007669"/>
    <property type="project" value="InterPro"/>
</dbReference>
<feature type="non-terminal residue" evidence="2">
    <location>
        <position position="1"/>
    </location>
</feature>
<feature type="compositionally biased region" description="Acidic residues" evidence="1">
    <location>
        <begin position="293"/>
        <end position="313"/>
    </location>
</feature>
<dbReference type="PANTHER" id="PTHR23171:SF13">
    <property type="entry name" value="DNA-DIRECTED RNA POLYMERASE II SUBUNIT GRINL1A"/>
    <property type="match status" value="1"/>
</dbReference>
<dbReference type="PANTHER" id="PTHR23171">
    <property type="entry name" value="GDOWN1"/>
    <property type="match status" value="1"/>
</dbReference>
<dbReference type="EMBL" id="CAJDYZ010012856">
    <property type="protein sequence ID" value="CAD1480829.1"/>
    <property type="molecule type" value="Genomic_DNA"/>
</dbReference>
<evidence type="ECO:0000313" key="3">
    <source>
        <dbReference type="Proteomes" id="UP000752696"/>
    </source>
</evidence>
<comment type="caution">
    <text evidence="2">The sequence shown here is derived from an EMBL/GenBank/DDBJ whole genome shotgun (WGS) entry which is preliminary data.</text>
</comment>
<dbReference type="GO" id="GO:0035556">
    <property type="term" value="P:intracellular signal transduction"/>
    <property type="evidence" value="ECO:0007669"/>
    <property type="project" value="TreeGrafter"/>
</dbReference>
<keyword evidence="3" id="KW-1185">Reference proteome</keyword>
<sequence>MSQKKIINKVPGDLPSPSRRENQGYIENLGSKQKFELEELLERQNKILSNKIFILKLPDKGKKIKSFRDKILKELEHKNEVENATNLLSRLNLASEGKAAMNELEWTGKYTEIRDTVKVVELDSDDEEDPLKILAQPTGYGVHKKKIVHLPPEESLIKPEDLAEIESFKIKASDHIAYIVNKVENSSENKIEKKEPFKPYKTTKTNIHDPKKEKQRKQNKNWEVTAATPPLIIHGAAKIINLNESLELQKEQADKLHKIQAKYAAERLAEHFGVHNIGPPPENIGTYRLQNEQESDFSTSDEEQNEVHDDEDNDKAGTVVFTVDSI</sequence>
<evidence type="ECO:0000313" key="2">
    <source>
        <dbReference type="EMBL" id="CAD1480829.1"/>
    </source>
</evidence>
<dbReference type="PRINTS" id="PR02085">
    <property type="entry name" value="POLR2GRINL1"/>
</dbReference>
<dbReference type="AlphaFoldDB" id="A0A6V7HJT4"/>
<gene>
    <name evidence="2" type="ORF">MHI_LOCUS966698</name>
</gene>
<feature type="region of interest" description="Disordered" evidence="1">
    <location>
        <begin position="200"/>
        <end position="220"/>
    </location>
</feature>
<proteinExistence type="predicted"/>
<protein>
    <submittedName>
        <fullName evidence="2">Uncharacterized protein</fullName>
    </submittedName>
</protein>
<dbReference type="InterPro" id="IPR026213">
    <property type="entry name" value="GRINL1"/>
</dbReference>
<feature type="non-terminal residue" evidence="2">
    <location>
        <position position="326"/>
    </location>
</feature>
<organism evidence="2 3">
    <name type="scientific">Heterotrigona itama</name>
    <dbReference type="NCBI Taxonomy" id="395501"/>
    <lineage>
        <taxon>Eukaryota</taxon>
        <taxon>Metazoa</taxon>
        <taxon>Ecdysozoa</taxon>
        <taxon>Arthropoda</taxon>
        <taxon>Hexapoda</taxon>
        <taxon>Insecta</taxon>
        <taxon>Pterygota</taxon>
        <taxon>Neoptera</taxon>
        <taxon>Endopterygota</taxon>
        <taxon>Hymenoptera</taxon>
        <taxon>Apocrita</taxon>
        <taxon>Aculeata</taxon>
        <taxon>Apoidea</taxon>
        <taxon>Anthophila</taxon>
        <taxon>Apidae</taxon>
        <taxon>Heterotrigona</taxon>
    </lineage>
</organism>
<name>A0A6V7HJT4_9HYME</name>
<evidence type="ECO:0000256" key="1">
    <source>
        <dbReference type="SAM" id="MobiDB-lite"/>
    </source>
</evidence>
<feature type="region of interest" description="Disordered" evidence="1">
    <location>
        <begin position="1"/>
        <end position="23"/>
    </location>
</feature>
<dbReference type="Proteomes" id="UP000752696">
    <property type="component" value="Unassembled WGS sequence"/>
</dbReference>
<dbReference type="GO" id="GO:0006368">
    <property type="term" value="P:transcription elongation by RNA polymerase II"/>
    <property type="evidence" value="ECO:0007669"/>
    <property type="project" value="InterPro"/>
</dbReference>
<feature type="region of interest" description="Disordered" evidence="1">
    <location>
        <begin position="274"/>
        <end position="318"/>
    </location>
</feature>
<dbReference type="Pfam" id="PF15328">
    <property type="entry name" value="GCOM2"/>
    <property type="match status" value="1"/>
</dbReference>